<evidence type="ECO:0000313" key="5">
    <source>
        <dbReference type="EMBL" id="RNF21073.1"/>
    </source>
</evidence>
<feature type="domain" description="Flagellar attachment zone protein 1 conserved" evidence="3">
    <location>
        <begin position="314"/>
        <end position="405"/>
    </location>
</feature>
<name>A0A3R7MUV3_9TRYP</name>
<dbReference type="RefSeq" id="XP_029229416.1">
    <property type="nucleotide sequence ID" value="XM_029370444.1"/>
</dbReference>
<feature type="domain" description="FAZ1 C-terminal region" evidence="4">
    <location>
        <begin position="711"/>
        <end position="745"/>
    </location>
</feature>
<feature type="region of interest" description="Disordered" evidence="2">
    <location>
        <begin position="872"/>
        <end position="902"/>
    </location>
</feature>
<dbReference type="OrthoDB" id="267681at2759"/>
<dbReference type="PANTHER" id="PTHR23159:SF60">
    <property type="entry name" value="SPINDLE ASSEMBLY ABNORMAL PROTEIN 4"/>
    <property type="match status" value="1"/>
</dbReference>
<accession>A0A3R7MUV3</accession>
<dbReference type="Pfam" id="PF23404">
    <property type="entry name" value="FAZ1_C"/>
    <property type="match status" value="1"/>
</dbReference>
<organism evidence="5 6">
    <name type="scientific">Trypanosoma conorhini</name>
    <dbReference type="NCBI Taxonomy" id="83891"/>
    <lineage>
        <taxon>Eukaryota</taxon>
        <taxon>Discoba</taxon>
        <taxon>Euglenozoa</taxon>
        <taxon>Kinetoplastea</taxon>
        <taxon>Metakinetoplastina</taxon>
        <taxon>Trypanosomatida</taxon>
        <taxon>Trypanosomatidae</taxon>
        <taxon>Trypanosoma</taxon>
    </lineage>
</organism>
<sequence length="902" mass="100363">MELLSVLPDDRHAPPVGAVVAYERLEHDSGATWGWALGTIQSQGDDYRCVVRRWDREAWGGNQHAINAVMHELRRVNDRMRASQHRLFDAERRISRRGSELNGSASYNNSISSNDCNQHVAYPWVQGGGGGAISGEIASCIHEMSHCRNKSKSLSDELTRLKNSPSVPPSVMCFTRRRGEEETILTSSLIRAVTVDVDAPTCVITGEEAAAIKAEAGAIRLQQQQQLGSFRDRLGSMTAELSCLQAYNEELEARMKLYLDALLEAAKARAPETEAPRMPAEGSLAEVTQLRDEVRELAGWDWQRPQAQQLNTRWVATRHTLSFPWGGADVLVADKPEELLATFTTEVVNALRAPPDCVSHATFQAAPAGGLTAAFDVRHPTSVPSGAVEAQLRAYKFPYLENLHRGAGGPKQGLDRAIEDVCRVLGISEKKYNGLRFSDFLEELAELNMSADKDAYESEVGDLLIMLDKLYGENRSLQHALAHSNAEVRELTAEAQRERDYLQLRTADLHQEVARLNGVIAKLRELADRLEGELHQYQMQNTHVQHVRTTRQLPDEATHDKDLYCVTFQEYTDEKERAARLCDALEEEKQNSQATLRELQAHNQQLETLLGAKMEQINQLEPEVRAFRKKRHDSIHARLQDGMLSTLHPGDVTADPTAKAVQPHVIDTEPLFSVTLEELNELRNTNEKLAEEMLDKAVIIQKLAEELTEKEAENEKLAGELLEKAEVVEKMAENFIQKEADNEKLAEEILEKAEVVEKLAEDLAEKEAENEKLAEDLAVKDVHLEGLQTDVGKSLESVRSRCRELEELAAAREVAAAEEVDVLEGELAEALVQFKALEGENAALLALLAAKNAELRDANAAALTKLSELESRLASAEEEAREERDKADKLMATTQGALRAMG</sequence>
<protein>
    <submittedName>
        <fullName evidence="5">Flagellar attachment zone protein</fullName>
    </submittedName>
</protein>
<feature type="non-terminal residue" evidence="5">
    <location>
        <position position="902"/>
    </location>
</feature>
<evidence type="ECO:0000259" key="3">
    <source>
        <dbReference type="Pfam" id="PF23398"/>
    </source>
</evidence>
<keyword evidence="1" id="KW-0175">Coiled coil</keyword>
<dbReference type="InterPro" id="IPR056615">
    <property type="entry name" value="FAZ1_C"/>
</dbReference>
<dbReference type="InterPro" id="IPR056614">
    <property type="entry name" value="FAZ1_cons"/>
</dbReference>
<feature type="coiled-coil region" evidence="1">
    <location>
        <begin position="672"/>
        <end position="776"/>
    </location>
</feature>
<keyword evidence="6" id="KW-1185">Reference proteome</keyword>
<dbReference type="Proteomes" id="UP000284403">
    <property type="component" value="Unassembled WGS sequence"/>
</dbReference>
<evidence type="ECO:0000256" key="2">
    <source>
        <dbReference type="SAM" id="MobiDB-lite"/>
    </source>
</evidence>
<keyword evidence="5" id="KW-0969">Cilium</keyword>
<dbReference type="PANTHER" id="PTHR23159">
    <property type="entry name" value="CENTROSOMAL PROTEIN 2"/>
    <property type="match status" value="1"/>
</dbReference>
<keyword evidence="5" id="KW-0282">Flagellum</keyword>
<keyword evidence="5" id="KW-0966">Cell projection</keyword>
<comment type="caution">
    <text evidence="5">The sequence shown here is derived from an EMBL/GenBank/DDBJ whole genome shotgun (WGS) entry which is preliminary data.</text>
</comment>
<reference evidence="5 6" key="1">
    <citation type="journal article" date="2018" name="BMC Genomics">
        <title>Genomic comparison of Trypanosoma conorhini and Trypanosoma rangeli to Trypanosoma cruzi strains of high and low virulence.</title>
        <authorList>
            <person name="Bradwell K.R."/>
            <person name="Koparde V.N."/>
            <person name="Matveyev A.V."/>
            <person name="Serrano M.G."/>
            <person name="Alves J.M."/>
            <person name="Parikh H."/>
            <person name="Huang B."/>
            <person name="Lee V."/>
            <person name="Espinosa-Alvarez O."/>
            <person name="Ortiz P.A."/>
            <person name="Costa-Martins A.G."/>
            <person name="Teixeira M.M."/>
            <person name="Buck G.A."/>
        </authorList>
    </citation>
    <scope>NUCLEOTIDE SEQUENCE [LARGE SCALE GENOMIC DNA]</scope>
    <source>
        <strain evidence="5 6">025E</strain>
    </source>
</reference>
<evidence type="ECO:0000313" key="6">
    <source>
        <dbReference type="Proteomes" id="UP000284403"/>
    </source>
</evidence>
<proteinExistence type="predicted"/>
<dbReference type="GeneID" id="40317137"/>
<dbReference type="EMBL" id="MKKU01000164">
    <property type="protein sequence ID" value="RNF21073.1"/>
    <property type="molecule type" value="Genomic_DNA"/>
</dbReference>
<feature type="coiled-coil region" evidence="1">
    <location>
        <begin position="568"/>
        <end position="616"/>
    </location>
</feature>
<evidence type="ECO:0000256" key="1">
    <source>
        <dbReference type="SAM" id="Coils"/>
    </source>
</evidence>
<dbReference type="AlphaFoldDB" id="A0A3R7MUV3"/>
<feature type="coiled-coil region" evidence="1">
    <location>
        <begin position="474"/>
        <end position="540"/>
    </location>
</feature>
<gene>
    <name evidence="5" type="ORF">Tco025E_03526</name>
</gene>
<dbReference type="Pfam" id="PF23398">
    <property type="entry name" value="FAZ1_cons"/>
    <property type="match status" value="1"/>
</dbReference>
<evidence type="ECO:0000259" key="4">
    <source>
        <dbReference type="Pfam" id="PF23404"/>
    </source>
</evidence>